<evidence type="ECO:0000259" key="3">
    <source>
        <dbReference type="PROSITE" id="PS50112"/>
    </source>
</evidence>
<dbReference type="PROSITE" id="PS50110">
    <property type="entry name" value="RESPONSE_REGULATORY"/>
    <property type="match status" value="1"/>
</dbReference>
<feature type="modified residue" description="4-aspartylphosphate" evidence="1">
    <location>
        <position position="55"/>
    </location>
</feature>
<feature type="domain" description="PAS" evidence="3">
    <location>
        <begin position="136"/>
        <end position="180"/>
    </location>
</feature>
<dbReference type="SMART" id="SM00091">
    <property type="entry name" value="PAS"/>
    <property type="match status" value="2"/>
</dbReference>
<gene>
    <name evidence="4" type="ORF">L6E24_12245</name>
</gene>
<dbReference type="InterPro" id="IPR052048">
    <property type="entry name" value="ST_Response_Regulator"/>
</dbReference>
<dbReference type="InterPro" id="IPR000014">
    <property type="entry name" value="PAS"/>
</dbReference>
<dbReference type="PANTHER" id="PTHR43228">
    <property type="entry name" value="TWO-COMPONENT RESPONSE REGULATOR"/>
    <property type="match status" value="1"/>
</dbReference>
<dbReference type="InterPro" id="IPR011006">
    <property type="entry name" value="CheY-like_superfamily"/>
</dbReference>
<name>A0A9E7TLA5_9EURY</name>
<dbReference type="CDD" id="cd00130">
    <property type="entry name" value="PAS"/>
    <property type="match status" value="1"/>
</dbReference>
<dbReference type="EMBL" id="CP096115">
    <property type="protein sequence ID" value="UUX92116.1"/>
    <property type="molecule type" value="Genomic_DNA"/>
</dbReference>
<dbReference type="NCBIfam" id="TIGR00229">
    <property type="entry name" value="sensory_box"/>
    <property type="match status" value="1"/>
</dbReference>
<evidence type="ECO:0000313" key="4">
    <source>
        <dbReference type="EMBL" id="UUX92116.1"/>
    </source>
</evidence>
<dbReference type="Pfam" id="PF00072">
    <property type="entry name" value="Response_reg"/>
    <property type="match status" value="1"/>
</dbReference>
<keyword evidence="1" id="KW-0597">Phosphoprotein</keyword>
<dbReference type="Gene3D" id="3.40.50.2300">
    <property type="match status" value="1"/>
</dbReference>
<dbReference type="PANTHER" id="PTHR43228:SF6">
    <property type="entry name" value="RESPONSE REGULATOR RECEIVER"/>
    <property type="match status" value="1"/>
</dbReference>
<dbReference type="InterPro" id="IPR001789">
    <property type="entry name" value="Sig_transdc_resp-reg_receiver"/>
</dbReference>
<dbReference type="GeneID" id="74308485"/>
<evidence type="ECO:0000259" key="2">
    <source>
        <dbReference type="PROSITE" id="PS50110"/>
    </source>
</evidence>
<organism evidence="4 5">
    <name type="scientific">Methanoplanus endosymbiosus</name>
    <dbReference type="NCBI Taxonomy" id="33865"/>
    <lineage>
        <taxon>Archaea</taxon>
        <taxon>Methanobacteriati</taxon>
        <taxon>Methanobacteriota</taxon>
        <taxon>Stenosarchaea group</taxon>
        <taxon>Methanomicrobia</taxon>
        <taxon>Methanomicrobiales</taxon>
        <taxon>Methanomicrobiaceae</taxon>
        <taxon>Methanoplanus</taxon>
    </lineage>
</organism>
<dbReference type="AlphaFoldDB" id="A0A9E7TLA5"/>
<dbReference type="RefSeq" id="WP_257742268.1">
    <property type="nucleotide sequence ID" value="NZ_CP096115.1"/>
</dbReference>
<evidence type="ECO:0000313" key="5">
    <source>
        <dbReference type="Proteomes" id="UP001060368"/>
    </source>
</evidence>
<proteinExistence type="predicted"/>
<reference evidence="4" key="1">
    <citation type="submission" date="2022-04" db="EMBL/GenBank/DDBJ databases">
        <title>Complete genome of Methanoplanus endosymbiosus DSM 3599.</title>
        <authorList>
            <person name="Chen S.-C."/>
            <person name="You Y.-T."/>
            <person name="Zhou Y.-Z."/>
            <person name="Lai M.-C."/>
        </authorList>
    </citation>
    <scope>NUCLEOTIDE SEQUENCE</scope>
    <source>
        <strain evidence="4">DSM 3599</strain>
    </source>
</reference>
<feature type="domain" description="Response regulatory" evidence="2">
    <location>
        <begin position="5"/>
        <end position="120"/>
    </location>
</feature>
<sequence length="466" mass="53166">MGKNKILVVEDEIIIAMEIKATLKKMGYEVPGIATNGIDAIDLSRKTEPDLILMDIRLKGDMDGIEAAEKIMGLYDIPVIFLTGNSDEEIVNRAIAINPAGFLIKPYREKELFSNIEMAIYKNKIKNSVETPKKIRTEGITEIIRYFTSPVIFLDSEGRISEISKKAALIIGTKPEDLKGTPAQEIFIQENSRDENSGIEKDLTYPQEIRIKTSRGIKKALLLTGFYYDRRNDKIHQFIEISDRKKYLPEKESRTEIIPEILNTIDENVFVLTRNLKVLYTNRKFDEFADYLNTGKIQQGMQVYEISGIKSIINPDEYIETIRTGNTYSGRRRINTRTGFLLIEIIIYPVVKSGTVTNLIVYLRDATKSNAILTYSEEIDRNITEIEESISKITALLDQINNPILNIINIARGETGLKISQIMDSASEASETLSAIQLQTVRYEDAMNTMRHMGNKTREWDEKRKK</sequence>
<dbReference type="InterPro" id="IPR035965">
    <property type="entry name" value="PAS-like_dom_sf"/>
</dbReference>
<dbReference type="SUPFAM" id="SSF52172">
    <property type="entry name" value="CheY-like"/>
    <property type="match status" value="1"/>
</dbReference>
<dbReference type="SMART" id="SM00448">
    <property type="entry name" value="REC"/>
    <property type="match status" value="1"/>
</dbReference>
<dbReference type="PROSITE" id="PS50112">
    <property type="entry name" value="PAS"/>
    <property type="match status" value="1"/>
</dbReference>
<dbReference type="Proteomes" id="UP001060368">
    <property type="component" value="Chromosome"/>
</dbReference>
<dbReference type="CDD" id="cd17534">
    <property type="entry name" value="REC_DC-like"/>
    <property type="match status" value="1"/>
</dbReference>
<evidence type="ECO:0000256" key="1">
    <source>
        <dbReference type="PROSITE-ProRule" id="PRU00169"/>
    </source>
</evidence>
<dbReference type="GO" id="GO:0000160">
    <property type="term" value="P:phosphorelay signal transduction system"/>
    <property type="evidence" value="ECO:0007669"/>
    <property type="project" value="InterPro"/>
</dbReference>
<dbReference type="Pfam" id="PF13426">
    <property type="entry name" value="PAS_9"/>
    <property type="match status" value="1"/>
</dbReference>
<protein>
    <submittedName>
        <fullName evidence="4">Response regulator</fullName>
    </submittedName>
</protein>
<dbReference type="Gene3D" id="3.30.450.20">
    <property type="entry name" value="PAS domain"/>
    <property type="match status" value="2"/>
</dbReference>
<dbReference type="SUPFAM" id="SSF55785">
    <property type="entry name" value="PYP-like sensor domain (PAS domain)"/>
    <property type="match status" value="1"/>
</dbReference>
<accession>A0A9E7TLA5</accession>
<keyword evidence="5" id="KW-1185">Reference proteome</keyword>
<dbReference type="KEGG" id="mend:L6E24_12245"/>